<evidence type="ECO:0000256" key="1">
    <source>
        <dbReference type="ARBA" id="ARBA00022741"/>
    </source>
</evidence>
<gene>
    <name evidence="3" type="ORF">CPT03_01585</name>
</gene>
<accession>A0A2D1U175</accession>
<dbReference type="Proteomes" id="UP000223749">
    <property type="component" value="Chromosome"/>
</dbReference>
<dbReference type="KEGG" id="pgs:CPT03_01585"/>
<reference evidence="3 4" key="1">
    <citation type="submission" date="2017-10" db="EMBL/GenBank/DDBJ databases">
        <title>Whole genome of Pedobacter ginsengisoli T01R-27 isolated from tomato rhizosphere.</title>
        <authorList>
            <person name="Weon H.-Y."/>
            <person name="Lee S.A."/>
            <person name="Sang M.K."/>
            <person name="Song J."/>
        </authorList>
    </citation>
    <scope>NUCLEOTIDE SEQUENCE [LARGE SCALE GENOMIC DNA]</scope>
    <source>
        <strain evidence="3 4">T01R-27</strain>
    </source>
</reference>
<dbReference type="SUPFAM" id="SSF50465">
    <property type="entry name" value="EF-Tu/eEF-1alpha/eIF2-gamma C-terminal domain"/>
    <property type="match status" value="1"/>
</dbReference>
<protein>
    <recommendedName>
        <fullName evidence="5">Translation elongation factor EFTu/EF1A C-terminal domain-containing protein</fullName>
    </recommendedName>
</protein>
<name>A0A2D1U175_9SPHI</name>
<proteinExistence type="predicted"/>
<dbReference type="InterPro" id="IPR009001">
    <property type="entry name" value="Transl_elong_EF1A/Init_IF2_C"/>
</dbReference>
<evidence type="ECO:0000256" key="2">
    <source>
        <dbReference type="ARBA" id="ARBA00023134"/>
    </source>
</evidence>
<sequence length="94" mass="10851">MVKVNAQIKLYKSGRHTPFFTGYRPLFNFIDEMKTSGRIKLIDRKEFHPGEEGNVEILFLNRKYLGDDFGVGKVFFFGEGSKFLGEGRVVEILE</sequence>
<dbReference type="EMBL" id="CP024091">
    <property type="protein sequence ID" value="ATP55244.1"/>
    <property type="molecule type" value="Genomic_DNA"/>
</dbReference>
<evidence type="ECO:0008006" key="5">
    <source>
        <dbReference type="Google" id="ProtNLM"/>
    </source>
</evidence>
<keyword evidence="4" id="KW-1185">Reference proteome</keyword>
<keyword evidence="1" id="KW-0547">Nucleotide-binding</keyword>
<keyword evidence="2" id="KW-0342">GTP-binding</keyword>
<evidence type="ECO:0000313" key="3">
    <source>
        <dbReference type="EMBL" id="ATP55244.1"/>
    </source>
</evidence>
<organism evidence="3 4">
    <name type="scientific">Pedobacter ginsengisoli</name>
    <dbReference type="NCBI Taxonomy" id="363852"/>
    <lineage>
        <taxon>Bacteria</taxon>
        <taxon>Pseudomonadati</taxon>
        <taxon>Bacteroidota</taxon>
        <taxon>Sphingobacteriia</taxon>
        <taxon>Sphingobacteriales</taxon>
        <taxon>Sphingobacteriaceae</taxon>
        <taxon>Pedobacter</taxon>
    </lineage>
</organism>
<dbReference type="OrthoDB" id="1433539at2"/>
<dbReference type="RefSeq" id="WP_099437197.1">
    <property type="nucleotide sequence ID" value="NZ_CP024091.1"/>
</dbReference>
<dbReference type="Gene3D" id="2.40.30.10">
    <property type="entry name" value="Translation factors"/>
    <property type="match status" value="1"/>
</dbReference>
<evidence type="ECO:0000313" key="4">
    <source>
        <dbReference type="Proteomes" id="UP000223749"/>
    </source>
</evidence>
<dbReference type="GO" id="GO:0005525">
    <property type="term" value="F:GTP binding"/>
    <property type="evidence" value="ECO:0007669"/>
    <property type="project" value="UniProtKB-KW"/>
</dbReference>
<dbReference type="AlphaFoldDB" id="A0A2D1U175"/>